<sequence length="126" mass="14424">MEISENERLILIKKKEEIAELTSEILNIYRKPEHADEVKAKISKILSNISTISWYSSSKNGGIDTLVMRACQINDVMEKEGWSWDFVIKDVDEFCVLANAIQIEFTNSGLNIHIPKVEIPVFQVKL</sequence>
<evidence type="ECO:0000313" key="2">
    <source>
        <dbReference type="Proteomes" id="UP001156196"/>
    </source>
</evidence>
<name>A0AAX3EBI8_9EURY</name>
<reference evidence="1" key="1">
    <citation type="submission" date="2022-10" db="EMBL/GenBank/DDBJ databases">
        <title>Complete genome of Methanoculleus submarinus DSM 15122.</title>
        <authorList>
            <person name="Chen S.-C."/>
            <person name="Lai S.-J."/>
            <person name="You Y.-T."/>
        </authorList>
    </citation>
    <scope>NUCLEOTIDE SEQUENCE</scope>
    <source>
        <strain evidence="1">DSM 15122</strain>
    </source>
</reference>
<dbReference type="GeneID" id="76730205"/>
<dbReference type="EMBL" id="CP109831">
    <property type="protein sequence ID" value="UYU19430.1"/>
    <property type="molecule type" value="Genomic_DNA"/>
</dbReference>
<dbReference type="KEGG" id="msum:OH143_04895"/>
<gene>
    <name evidence="1" type="ORF">OH143_04895</name>
</gene>
<evidence type="ECO:0000313" key="1">
    <source>
        <dbReference type="EMBL" id="UYU19430.1"/>
    </source>
</evidence>
<dbReference type="RefSeq" id="WP_011844955.1">
    <property type="nucleotide sequence ID" value="NZ_CP109831.1"/>
</dbReference>
<keyword evidence="2" id="KW-1185">Reference proteome</keyword>
<dbReference type="AlphaFoldDB" id="A0AAX3EBI8"/>
<proteinExistence type="predicted"/>
<organism evidence="1 2">
    <name type="scientific">Methanoculleus submarinus</name>
    <dbReference type="NCBI Taxonomy" id="204050"/>
    <lineage>
        <taxon>Archaea</taxon>
        <taxon>Methanobacteriati</taxon>
        <taxon>Methanobacteriota</taxon>
        <taxon>Stenosarchaea group</taxon>
        <taxon>Methanomicrobia</taxon>
        <taxon>Methanomicrobiales</taxon>
        <taxon>Methanomicrobiaceae</taxon>
        <taxon>Methanoculleus</taxon>
    </lineage>
</organism>
<protein>
    <submittedName>
        <fullName evidence="1">Uncharacterized protein</fullName>
    </submittedName>
</protein>
<dbReference type="Proteomes" id="UP001156196">
    <property type="component" value="Chromosome"/>
</dbReference>
<accession>A0AAX3EBI8</accession>
<dbReference type="GeneID" id="4846578"/>